<name>A0A0K2H2C0_9CORY</name>
<dbReference type="InterPro" id="IPR039421">
    <property type="entry name" value="Type_1_exporter"/>
</dbReference>
<dbReference type="EMBL" id="CP006841">
    <property type="protein sequence ID" value="ALA68195.1"/>
    <property type="molecule type" value="Genomic_DNA"/>
</dbReference>
<evidence type="ECO:0000313" key="14">
    <source>
        <dbReference type="EMBL" id="ALA68195.1"/>
    </source>
</evidence>
<dbReference type="PROSITE" id="PS50893">
    <property type="entry name" value="ABC_TRANSPORTER_2"/>
    <property type="match status" value="1"/>
</dbReference>
<dbReference type="FunFam" id="3.40.50.300:FF:000221">
    <property type="entry name" value="Multidrug ABC transporter ATP-binding protein"/>
    <property type="match status" value="1"/>
</dbReference>
<gene>
    <name evidence="14" type="ORF">CLAC_11505</name>
</gene>
<keyword evidence="15" id="KW-1185">Reference proteome</keyword>
<evidence type="ECO:0000256" key="7">
    <source>
        <dbReference type="ARBA" id="ARBA00022840"/>
    </source>
</evidence>
<evidence type="ECO:0000256" key="6">
    <source>
        <dbReference type="ARBA" id="ARBA00022741"/>
    </source>
</evidence>
<dbReference type="Proteomes" id="UP000058446">
    <property type="component" value="Chromosome"/>
</dbReference>
<evidence type="ECO:0000313" key="15">
    <source>
        <dbReference type="Proteomes" id="UP000058446"/>
    </source>
</evidence>
<feature type="domain" description="ABC transmembrane type-1" evidence="13">
    <location>
        <begin position="25"/>
        <end position="299"/>
    </location>
</feature>
<keyword evidence="2" id="KW-0813">Transport</keyword>
<keyword evidence="9 11" id="KW-0472">Membrane</keyword>
<dbReference type="PANTHER" id="PTHR24221:SF397">
    <property type="entry name" value="ABC TRANSPORTER, ATP-BINDING TRANSMEMBRANE PROTEIN"/>
    <property type="match status" value="1"/>
</dbReference>
<evidence type="ECO:0000256" key="10">
    <source>
        <dbReference type="ARBA" id="ARBA00023455"/>
    </source>
</evidence>
<dbReference type="SUPFAM" id="SSF90123">
    <property type="entry name" value="ABC transporter transmembrane region"/>
    <property type="match status" value="1"/>
</dbReference>
<keyword evidence="8 11" id="KW-1133">Transmembrane helix</keyword>
<evidence type="ECO:0000256" key="11">
    <source>
        <dbReference type="SAM" id="Phobius"/>
    </source>
</evidence>
<dbReference type="PROSITE" id="PS00211">
    <property type="entry name" value="ABC_TRANSPORTER_1"/>
    <property type="match status" value="1"/>
</dbReference>
<evidence type="ECO:0000259" key="12">
    <source>
        <dbReference type="PROSITE" id="PS50893"/>
    </source>
</evidence>
<protein>
    <submittedName>
        <fullName evidence="14">ABC transporter</fullName>
    </submittedName>
</protein>
<dbReference type="Pfam" id="PF00664">
    <property type="entry name" value="ABC_membrane"/>
    <property type="match status" value="1"/>
</dbReference>
<evidence type="ECO:0000256" key="4">
    <source>
        <dbReference type="ARBA" id="ARBA00022519"/>
    </source>
</evidence>
<dbReference type="InterPro" id="IPR027417">
    <property type="entry name" value="P-loop_NTPase"/>
</dbReference>
<dbReference type="GO" id="GO:0016887">
    <property type="term" value="F:ATP hydrolysis activity"/>
    <property type="evidence" value="ECO:0007669"/>
    <property type="project" value="InterPro"/>
</dbReference>
<feature type="transmembrane region" description="Helical" evidence="11">
    <location>
        <begin position="56"/>
        <end position="74"/>
    </location>
</feature>
<dbReference type="AlphaFoldDB" id="A0A0K2H2C0"/>
<keyword evidence="4" id="KW-0997">Cell inner membrane</keyword>
<sequence>MKTLLTNLRALQTAEGRQRTTKFGAFMTLVGITDGLAILLLLPIIRRIGQGQSPGVVLLTLGIIALVGLALRYITTLLGYSIALDFLRSAHRIIGDKLATLPLGWFRPSRTGGLSSLVSDKFMQATEMFAHQSGIFIRESWVLITLTIGAFVWNPWIGLVFLFLAPVTIAVMRASSALKKYSSNQALPAGHELSSRILEFARNQPALRAAGRSENFAPLERALEADYRARYRELWLSTAAIVLSGLIVQLFVVAIIATTSWLAAEKSMAALTALAFIGIALRFSKTLENLSQAFLGLDSGRLALDETAKITGAHSLPEPTEPKHGDNSGSVEFDHVTFSYGDDTSATSVEADDIADASTAVPVLRDISFRVAPRTVTAIVGPSGSGKTTISRLVARFFDVDSGTVRVDGVDIRDMGTEALMSKLSMVFQDVYLFDDTLYNNVAVGRPSASREEVLRAADLAGVTEIANRLGWNTRVGESGGLLSGGERQRVSIARALLKDASIVLFDEATSALDGENEANILRSMAELRKHSTFIVIAHKLDTVQDADQIIVLSESGTIAEIGTHEQLYSAGGDYRRFWDRRNQASGWTLVR</sequence>
<dbReference type="InterPro" id="IPR011527">
    <property type="entry name" value="ABC1_TM_dom"/>
</dbReference>
<dbReference type="GO" id="GO:0005886">
    <property type="term" value="C:plasma membrane"/>
    <property type="evidence" value="ECO:0007669"/>
    <property type="project" value="UniProtKB-SubCell"/>
</dbReference>
<evidence type="ECO:0000256" key="3">
    <source>
        <dbReference type="ARBA" id="ARBA00022475"/>
    </source>
</evidence>
<comment type="subcellular location">
    <subcellularLocation>
        <location evidence="1">Cell inner membrane</location>
        <topology evidence="1">Multi-pass membrane protein</topology>
    </subcellularLocation>
</comment>
<dbReference type="RefSeq" id="WP_053413001.1">
    <property type="nucleotide sequence ID" value="NZ_CP006841.1"/>
</dbReference>
<dbReference type="SMART" id="SM00382">
    <property type="entry name" value="AAA"/>
    <property type="match status" value="1"/>
</dbReference>
<dbReference type="GO" id="GO:0034040">
    <property type="term" value="F:ATPase-coupled lipid transmembrane transporter activity"/>
    <property type="evidence" value="ECO:0007669"/>
    <property type="project" value="TreeGrafter"/>
</dbReference>
<dbReference type="InterPro" id="IPR003593">
    <property type="entry name" value="AAA+_ATPase"/>
</dbReference>
<dbReference type="PATRIC" id="fig|1408189.4.peg.2323"/>
<dbReference type="InterPro" id="IPR003439">
    <property type="entry name" value="ABC_transporter-like_ATP-bd"/>
</dbReference>
<dbReference type="InterPro" id="IPR036640">
    <property type="entry name" value="ABC1_TM_sf"/>
</dbReference>
<reference evidence="14 15" key="1">
    <citation type="submission" date="2013-10" db="EMBL/GenBank/DDBJ databases">
        <title>Complete genome sequence of Corynebacterium lactis DSM 45799(T), isolated from raw cow milk.</title>
        <authorList>
            <person name="Ruckert C."/>
            <person name="Albersmeier A."/>
            <person name="Lipski A."/>
            <person name="Kalinowski J."/>
        </authorList>
    </citation>
    <scope>NUCLEOTIDE SEQUENCE [LARGE SCALE GENOMIC DNA]</scope>
    <source>
        <strain evidence="14 15">RW2-5</strain>
    </source>
</reference>
<dbReference type="Pfam" id="PF00005">
    <property type="entry name" value="ABC_tran"/>
    <property type="match status" value="1"/>
</dbReference>
<dbReference type="PANTHER" id="PTHR24221">
    <property type="entry name" value="ATP-BINDING CASSETTE SUB-FAMILY B"/>
    <property type="match status" value="1"/>
</dbReference>
<evidence type="ECO:0000256" key="1">
    <source>
        <dbReference type="ARBA" id="ARBA00004429"/>
    </source>
</evidence>
<keyword evidence="6" id="KW-0547">Nucleotide-binding</keyword>
<feature type="transmembrane region" description="Helical" evidence="11">
    <location>
        <begin position="267"/>
        <end position="284"/>
    </location>
</feature>
<feature type="transmembrane region" description="Helical" evidence="11">
    <location>
        <begin position="141"/>
        <end position="171"/>
    </location>
</feature>
<organism evidence="14 15">
    <name type="scientific">Corynebacterium lactis RW2-5</name>
    <dbReference type="NCBI Taxonomy" id="1408189"/>
    <lineage>
        <taxon>Bacteria</taxon>
        <taxon>Bacillati</taxon>
        <taxon>Actinomycetota</taxon>
        <taxon>Actinomycetes</taxon>
        <taxon>Mycobacteriales</taxon>
        <taxon>Corynebacteriaceae</taxon>
        <taxon>Corynebacterium</taxon>
    </lineage>
</organism>
<dbReference type="PROSITE" id="PS50929">
    <property type="entry name" value="ABC_TM1F"/>
    <property type="match status" value="1"/>
</dbReference>
<dbReference type="OrthoDB" id="9806127at2"/>
<keyword evidence="3" id="KW-1003">Cell membrane</keyword>
<dbReference type="InterPro" id="IPR017871">
    <property type="entry name" value="ABC_transporter-like_CS"/>
</dbReference>
<accession>A0A0K2H2C0</accession>
<keyword evidence="7" id="KW-0067">ATP-binding</keyword>
<dbReference type="KEGG" id="clw:CLAC_11505"/>
<evidence type="ECO:0000256" key="5">
    <source>
        <dbReference type="ARBA" id="ARBA00022692"/>
    </source>
</evidence>
<dbReference type="STRING" id="1408189.CLAC_11505"/>
<dbReference type="Gene3D" id="3.40.50.300">
    <property type="entry name" value="P-loop containing nucleotide triphosphate hydrolases"/>
    <property type="match status" value="1"/>
</dbReference>
<proteinExistence type="inferred from homology"/>
<dbReference type="SUPFAM" id="SSF52540">
    <property type="entry name" value="P-loop containing nucleoside triphosphate hydrolases"/>
    <property type="match status" value="1"/>
</dbReference>
<evidence type="ECO:0000256" key="2">
    <source>
        <dbReference type="ARBA" id="ARBA00022448"/>
    </source>
</evidence>
<feature type="transmembrane region" description="Helical" evidence="11">
    <location>
        <begin position="23"/>
        <end position="44"/>
    </location>
</feature>
<evidence type="ECO:0000256" key="8">
    <source>
        <dbReference type="ARBA" id="ARBA00022989"/>
    </source>
</evidence>
<dbReference type="GO" id="GO:0005524">
    <property type="term" value="F:ATP binding"/>
    <property type="evidence" value="ECO:0007669"/>
    <property type="project" value="UniProtKB-KW"/>
</dbReference>
<dbReference type="Gene3D" id="1.20.1560.10">
    <property type="entry name" value="ABC transporter type 1, transmembrane domain"/>
    <property type="match status" value="1"/>
</dbReference>
<feature type="transmembrane region" description="Helical" evidence="11">
    <location>
        <begin position="234"/>
        <end position="261"/>
    </location>
</feature>
<evidence type="ECO:0000256" key="9">
    <source>
        <dbReference type="ARBA" id="ARBA00023136"/>
    </source>
</evidence>
<feature type="domain" description="ABC transporter" evidence="12">
    <location>
        <begin position="349"/>
        <end position="581"/>
    </location>
</feature>
<keyword evidence="5 11" id="KW-0812">Transmembrane</keyword>
<comment type="similarity">
    <text evidence="10">Belongs to the ABC transporter superfamily. Siderophore-Fe(3+) uptake transporter (SIUT) (TC 3.A.1.21) family.</text>
</comment>
<evidence type="ECO:0000259" key="13">
    <source>
        <dbReference type="PROSITE" id="PS50929"/>
    </source>
</evidence>
<dbReference type="GO" id="GO:0140359">
    <property type="term" value="F:ABC-type transporter activity"/>
    <property type="evidence" value="ECO:0007669"/>
    <property type="project" value="InterPro"/>
</dbReference>